<feature type="transmembrane region" description="Helical" evidence="2">
    <location>
        <begin position="31"/>
        <end position="50"/>
    </location>
</feature>
<evidence type="ECO:0000313" key="4">
    <source>
        <dbReference type="EMBL" id="KAL3780063.1"/>
    </source>
</evidence>
<dbReference type="InterPro" id="IPR037401">
    <property type="entry name" value="SnoaL-like"/>
</dbReference>
<feature type="region of interest" description="Disordered" evidence="1">
    <location>
        <begin position="488"/>
        <end position="515"/>
    </location>
</feature>
<sequence>MKRDNRTYGRHRVGNATAATILNASDHAMTLTTAAMFVMLASSMTTAFAFCPNEPRRRVAKIPRITDQLMPFAGVASDKMICDLCGVGTGNNRLSSWCLYSSNDDIDTTDSMNNNDDDKHGSDESTTEEEDEFDDVITQKLRRNASSGPINPMKEHDKMMRENQDEALSDNTNSEISMARPDVQTNSSDTVSSLEGSSLYTSLLASYMDPNFDPDASHDEEYLDSQFKELLSRRGEELSRLGPGIATLPLDPLSDEAKTEEILAQKEFELQKVAEGIKSNDSMEWDLSKIEEAEKLKSDIDRIHADDCGAVLLANLAFYEAFSARDAEWMNDVWWHSPSVICVHPSHHPLIGSAAVLDSFKRMFSQDMKGDTRGGGRQSSRKVFMTPTNIRGLSVRGTTASLVCDEEVHGRIGGGSDDEGYSGRIIINKMLTTNVFRKIGGKWKMVHRHASWHPETLAAEAAMKAKPGFAKNDRVKFNDSLTAKRKRLTLQKLGGGTSKRPAGLPSTPSSLDGLDANAVLGIPYEDEERPKKSKSVDEGEDLLQLLLGLGSDSKKEKDNDTPKRSMSLADFLAAGTEGETTTTGSGTPDDPFITTRVIRIGPEEINKMAASADLIGEDDDEDDDSEDDDDATEQDADVVIDLRNKSQDERKNILSKIFTGELISDASKGKQSANERDGKVLKSAAPDLSPSVQSKEKNSTTQQCIAAIRELSDQGQLSPKQKRVLLTDIIASSAKGETSMVEVAYGLLLNDGSAEPGMEDFTEQCRVFASVSMDEDDLDD</sequence>
<dbReference type="Proteomes" id="UP001516023">
    <property type="component" value="Unassembled WGS sequence"/>
</dbReference>
<keyword evidence="5" id="KW-1185">Reference proteome</keyword>
<dbReference type="PANTHER" id="PTHR34957">
    <property type="entry name" value="NUCLEAR TRANSPORT FACTOR 2 (NTF2) FAMILY PROTEIN"/>
    <property type="match status" value="1"/>
</dbReference>
<dbReference type="SUPFAM" id="SSF54427">
    <property type="entry name" value="NTF2-like"/>
    <property type="match status" value="1"/>
</dbReference>
<keyword evidence="2" id="KW-0472">Membrane</keyword>
<dbReference type="EMBL" id="JABMIG020000363">
    <property type="protein sequence ID" value="KAL3780063.1"/>
    <property type="molecule type" value="Genomic_DNA"/>
</dbReference>
<feature type="compositionally biased region" description="Acidic residues" evidence="1">
    <location>
        <begin position="125"/>
        <end position="134"/>
    </location>
</feature>
<evidence type="ECO:0000313" key="5">
    <source>
        <dbReference type="Proteomes" id="UP001516023"/>
    </source>
</evidence>
<evidence type="ECO:0000259" key="3">
    <source>
        <dbReference type="Pfam" id="PF13474"/>
    </source>
</evidence>
<dbReference type="Pfam" id="PF13474">
    <property type="entry name" value="SnoaL_3"/>
    <property type="match status" value="1"/>
</dbReference>
<reference evidence="4 5" key="1">
    <citation type="journal article" date="2020" name="G3 (Bethesda)">
        <title>Improved Reference Genome for Cyclotella cryptica CCMP332, a Model for Cell Wall Morphogenesis, Salinity Adaptation, and Lipid Production in Diatoms (Bacillariophyta).</title>
        <authorList>
            <person name="Roberts W.R."/>
            <person name="Downey K.M."/>
            <person name="Ruck E.C."/>
            <person name="Traller J.C."/>
            <person name="Alverson A.J."/>
        </authorList>
    </citation>
    <scope>NUCLEOTIDE SEQUENCE [LARGE SCALE GENOMIC DNA]</scope>
    <source>
        <strain evidence="4 5">CCMP332</strain>
    </source>
</reference>
<organism evidence="4 5">
    <name type="scientific">Cyclotella cryptica</name>
    <dbReference type="NCBI Taxonomy" id="29204"/>
    <lineage>
        <taxon>Eukaryota</taxon>
        <taxon>Sar</taxon>
        <taxon>Stramenopiles</taxon>
        <taxon>Ochrophyta</taxon>
        <taxon>Bacillariophyta</taxon>
        <taxon>Coscinodiscophyceae</taxon>
        <taxon>Thalassiosirophycidae</taxon>
        <taxon>Stephanodiscales</taxon>
        <taxon>Stephanodiscaceae</taxon>
        <taxon>Cyclotella</taxon>
    </lineage>
</organism>
<evidence type="ECO:0000256" key="2">
    <source>
        <dbReference type="SAM" id="Phobius"/>
    </source>
</evidence>
<feature type="region of interest" description="Disordered" evidence="1">
    <location>
        <begin position="665"/>
        <end position="702"/>
    </location>
</feature>
<dbReference type="InterPro" id="IPR032710">
    <property type="entry name" value="NTF2-like_dom_sf"/>
</dbReference>
<feature type="region of interest" description="Disordered" evidence="1">
    <location>
        <begin position="108"/>
        <end position="134"/>
    </location>
</feature>
<name>A0ABD3NXJ4_9STRA</name>
<keyword evidence="2" id="KW-1133">Transmembrane helix</keyword>
<dbReference type="PANTHER" id="PTHR34957:SF1">
    <property type="entry name" value="NUCLEAR TRANSPORT FACTOR 2 (NTF2) FAMILY PROTEIN"/>
    <property type="match status" value="1"/>
</dbReference>
<protein>
    <recommendedName>
        <fullName evidence="3">SnoaL-like domain-containing protein</fullName>
    </recommendedName>
</protein>
<comment type="caution">
    <text evidence="4">The sequence shown here is derived from an EMBL/GenBank/DDBJ whole genome shotgun (WGS) entry which is preliminary data.</text>
</comment>
<proteinExistence type="predicted"/>
<keyword evidence="2" id="KW-0812">Transmembrane</keyword>
<feature type="compositionally biased region" description="Acidic residues" evidence="1">
    <location>
        <begin position="616"/>
        <end position="638"/>
    </location>
</feature>
<dbReference type="Gene3D" id="3.10.450.50">
    <property type="match status" value="1"/>
</dbReference>
<dbReference type="AlphaFoldDB" id="A0ABD3NXJ4"/>
<evidence type="ECO:0000256" key="1">
    <source>
        <dbReference type="SAM" id="MobiDB-lite"/>
    </source>
</evidence>
<accession>A0ABD3NXJ4</accession>
<gene>
    <name evidence="4" type="ORF">HJC23_007312</name>
</gene>
<feature type="domain" description="SnoaL-like" evidence="3">
    <location>
        <begin position="314"/>
        <end position="451"/>
    </location>
</feature>
<feature type="region of interest" description="Disordered" evidence="1">
    <location>
        <begin position="616"/>
        <end position="645"/>
    </location>
</feature>